<dbReference type="Proteomes" id="UP000257200">
    <property type="component" value="Unplaced"/>
</dbReference>
<dbReference type="GeneTree" id="ENSGT00940000177137"/>
<feature type="domain" description="Saposin B-type" evidence="7">
    <location>
        <begin position="1"/>
        <end position="79"/>
    </location>
</feature>
<dbReference type="SMART" id="SM00741">
    <property type="entry name" value="SapB"/>
    <property type="match status" value="1"/>
</dbReference>
<dbReference type="InParanoid" id="A0A3Q1GNF9"/>
<dbReference type="InterPro" id="IPR008139">
    <property type="entry name" value="SaposinB_dom"/>
</dbReference>
<dbReference type="InterPro" id="IPR051428">
    <property type="entry name" value="Sphingo_Act-Surfact_Prot"/>
</dbReference>
<dbReference type="STRING" id="80966.ENSAPOP00000018820"/>
<dbReference type="Ensembl" id="ENSAPOT00000028515.1">
    <property type="protein sequence ID" value="ENSAPOP00000018820.1"/>
    <property type="gene ID" value="ENSAPOG00000022171.1"/>
</dbReference>
<dbReference type="FunFam" id="1.10.225.10:FF:000002">
    <property type="entry name" value="prosaposin isoform X2"/>
    <property type="match status" value="1"/>
</dbReference>
<name>A0A3Q1GNF9_9TELE</name>
<evidence type="ECO:0000256" key="6">
    <source>
        <dbReference type="ARBA" id="ARBA00023180"/>
    </source>
</evidence>
<dbReference type="AlphaFoldDB" id="A0A3Q1GNF9"/>
<keyword evidence="3" id="KW-0732">Signal</keyword>
<dbReference type="InterPro" id="IPR011001">
    <property type="entry name" value="Saposin-like"/>
</dbReference>
<keyword evidence="6" id="KW-0325">Glycoprotein</keyword>
<dbReference type="InterPro" id="IPR007856">
    <property type="entry name" value="SapB_1"/>
</dbReference>
<evidence type="ECO:0000313" key="9">
    <source>
        <dbReference type="Proteomes" id="UP000257200"/>
    </source>
</evidence>
<evidence type="ECO:0000256" key="5">
    <source>
        <dbReference type="ARBA" id="ARBA00023157"/>
    </source>
</evidence>
<keyword evidence="5" id="KW-1015">Disulfide bond</keyword>
<keyword evidence="9" id="KW-1185">Reference proteome</keyword>
<dbReference type="GO" id="GO:0006665">
    <property type="term" value="P:sphingolipid metabolic process"/>
    <property type="evidence" value="ECO:0007669"/>
    <property type="project" value="InterPro"/>
</dbReference>
<comment type="subcellular location">
    <subcellularLocation>
        <location evidence="1">Secreted</location>
    </subcellularLocation>
</comment>
<keyword evidence="2" id="KW-0964">Secreted</keyword>
<keyword evidence="4" id="KW-0677">Repeat</keyword>
<dbReference type="GO" id="GO:0005576">
    <property type="term" value="C:extracellular region"/>
    <property type="evidence" value="ECO:0007669"/>
    <property type="project" value="UniProtKB-SubCell"/>
</dbReference>
<dbReference type="InterPro" id="IPR008138">
    <property type="entry name" value="SapB_2"/>
</dbReference>
<accession>A0A3Q1GNF9</accession>
<dbReference type="SUPFAM" id="SSF47862">
    <property type="entry name" value="Saposin"/>
    <property type="match status" value="1"/>
</dbReference>
<proteinExistence type="predicted"/>
<evidence type="ECO:0000256" key="2">
    <source>
        <dbReference type="ARBA" id="ARBA00022525"/>
    </source>
</evidence>
<evidence type="ECO:0000259" key="7">
    <source>
        <dbReference type="PROSITE" id="PS50015"/>
    </source>
</evidence>
<reference evidence="8" key="2">
    <citation type="submission" date="2025-09" db="UniProtKB">
        <authorList>
            <consortium name="Ensembl"/>
        </authorList>
    </citation>
    <scope>IDENTIFICATION</scope>
</reference>
<dbReference type="PANTHER" id="PTHR11480">
    <property type="entry name" value="SAPOSIN-RELATED"/>
    <property type="match status" value="1"/>
</dbReference>
<dbReference type="PRINTS" id="PR01797">
    <property type="entry name" value="SAPOSIN"/>
</dbReference>
<evidence type="ECO:0000256" key="4">
    <source>
        <dbReference type="ARBA" id="ARBA00022737"/>
    </source>
</evidence>
<evidence type="ECO:0000256" key="3">
    <source>
        <dbReference type="ARBA" id="ARBA00022729"/>
    </source>
</evidence>
<organism evidence="8 9">
    <name type="scientific">Acanthochromis polyacanthus</name>
    <name type="common">spiny chromis</name>
    <dbReference type="NCBI Taxonomy" id="80966"/>
    <lineage>
        <taxon>Eukaryota</taxon>
        <taxon>Metazoa</taxon>
        <taxon>Chordata</taxon>
        <taxon>Craniata</taxon>
        <taxon>Vertebrata</taxon>
        <taxon>Euteleostomi</taxon>
        <taxon>Actinopterygii</taxon>
        <taxon>Neopterygii</taxon>
        <taxon>Teleostei</taxon>
        <taxon>Neoteleostei</taxon>
        <taxon>Acanthomorphata</taxon>
        <taxon>Ovalentaria</taxon>
        <taxon>Pomacentridae</taxon>
        <taxon>Acanthochromis</taxon>
    </lineage>
</organism>
<sequence>MCTVCETVIKTVEGLLSKQRTEKAVADALKKACHMLPFGMGGLCETMVDKYSKELIHLLLENASPRTICSAIRMCQLFEKSFQGVSTQH</sequence>
<dbReference type="PROSITE" id="PS50015">
    <property type="entry name" value="SAP_B"/>
    <property type="match status" value="1"/>
</dbReference>
<evidence type="ECO:0000256" key="1">
    <source>
        <dbReference type="ARBA" id="ARBA00004613"/>
    </source>
</evidence>
<dbReference type="Gene3D" id="1.10.225.10">
    <property type="entry name" value="Saposin-like"/>
    <property type="match status" value="1"/>
</dbReference>
<reference evidence="8" key="1">
    <citation type="submission" date="2025-08" db="UniProtKB">
        <authorList>
            <consortium name="Ensembl"/>
        </authorList>
    </citation>
    <scope>IDENTIFICATION</scope>
</reference>
<dbReference type="InterPro" id="IPR008373">
    <property type="entry name" value="Saposin"/>
</dbReference>
<dbReference type="GO" id="GO:0016020">
    <property type="term" value="C:membrane"/>
    <property type="evidence" value="ECO:0007669"/>
    <property type="project" value="GOC"/>
</dbReference>
<dbReference type="Pfam" id="PF05184">
    <property type="entry name" value="SapB_1"/>
    <property type="match status" value="1"/>
</dbReference>
<evidence type="ECO:0000313" key="8">
    <source>
        <dbReference type="Ensembl" id="ENSAPOP00000018820.1"/>
    </source>
</evidence>
<protein>
    <recommendedName>
        <fullName evidence="7">Saposin B-type domain-containing protein</fullName>
    </recommendedName>
</protein>
<dbReference type="GO" id="GO:0005764">
    <property type="term" value="C:lysosome"/>
    <property type="evidence" value="ECO:0007669"/>
    <property type="project" value="InterPro"/>
</dbReference>
<dbReference type="PANTHER" id="PTHR11480:SF3">
    <property type="entry name" value="BCDNA.GH08312"/>
    <property type="match status" value="1"/>
</dbReference>
<dbReference type="Pfam" id="PF03489">
    <property type="entry name" value="SapB_2"/>
    <property type="match status" value="1"/>
</dbReference>